<keyword evidence="6" id="KW-1185">Reference proteome</keyword>
<evidence type="ECO:0000256" key="3">
    <source>
        <dbReference type="ARBA" id="ARBA00022837"/>
    </source>
</evidence>
<dbReference type="InterPro" id="IPR018247">
    <property type="entry name" value="EF_Hand_1_Ca_BS"/>
</dbReference>
<dbReference type="EMBL" id="BJWL01000004">
    <property type="protein sequence ID" value="GFY85576.1"/>
    <property type="molecule type" value="Genomic_DNA"/>
</dbReference>
<dbReference type="OrthoDB" id="26525at2759"/>
<keyword evidence="2" id="KW-0677">Repeat</keyword>
<proteinExistence type="predicted"/>
<name>A0A7J0EHC4_9ERIC</name>
<evidence type="ECO:0000313" key="6">
    <source>
        <dbReference type="Proteomes" id="UP000585474"/>
    </source>
</evidence>
<dbReference type="InterPro" id="IPR011992">
    <property type="entry name" value="EF-hand-dom_pair"/>
</dbReference>
<dbReference type="CDD" id="cd00051">
    <property type="entry name" value="EFh"/>
    <property type="match status" value="1"/>
</dbReference>
<keyword evidence="3" id="KW-0106">Calcium</keyword>
<dbReference type="InterPro" id="IPR039647">
    <property type="entry name" value="EF_hand_pair_protein_CML-like"/>
</dbReference>
<evidence type="ECO:0000313" key="5">
    <source>
        <dbReference type="EMBL" id="GFY85576.1"/>
    </source>
</evidence>
<dbReference type="InterPro" id="IPR002048">
    <property type="entry name" value="EF_hand_dom"/>
</dbReference>
<dbReference type="Gene3D" id="1.10.238.10">
    <property type="entry name" value="EF-hand"/>
    <property type="match status" value="1"/>
</dbReference>
<keyword evidence="1" id="KW-0479">Metal-binding</keyword>
<gene>
    <name evidence="5" type="ORF">Acr_04g0003140</name>
</gene>
<dbReference type="Proteomes" id="UP000585474">
    <property type="component" value="Unassembled WGS sequence"/>
</dbReference>
<feature type="domain" description="EF-hand" evidence="4">
    <location>
        <begin position="122"/>
        <end position="155"/>
    </location>
</feature>
<evidence type="ECO:0000256" key="1">
    <source>
        <dbReference type="ARBA" id="ARBA00022723"/>
    </source>
</evidence>
<dbReference type="SMART" id="SM00054">
    <property type="entry name" value="EFh"/>
    <property type="match status" value="3"/>
</dbReference>
<feature type="domain" description="EF-hand" evidence="4">
    <location>
        <begin position="84"/>
        <end position="119"/>
    </location>
</feature>
<dbReference type="AlphaFoldDB" id="A0A7J0EHC4"/>
<protein>
    <submittedName>
        <fullName evidence="5">Calcium-binding EF-hand family protein</fullName>
    </submittedName>
</protein>
<comment type="caution">
    <text evidence="5">The sequence shown here is derived from an EMBL/GenBank/DDBJ whole genome shotgun (WGS) entry which is preliminary data.</text>
</comment>
<reference evidence="5 6" key="1">
    <citation type="submission" date="2019-07" db="EMBL/GenBank/DDBJ databases">
        <title>De Novo Assembly of kiwifruit Actinidia rufa.</title>
        <authorList>
            <person name="Sugita-Konishi S."/>
            <person name="Sato K."/>
            <person name="Mori E."/>
            <person name="Abe Y."/>
            <person name="Kisaki G."/>
            <person name="Hamano K."/>
            <person name="Suezawa K."/>
            <person name="Otani M."/>
            <person name="Fukuda T."/>
            <person name="Manabe T."/>
            <person name="Gomi K."/>
            <person name="Tabuchi M."/>
            <person name="Akimitsu K."/>
            <person name="Kataoka I."/>
        </authorList>
    </citation>
    <scope>NUCLEOTIDE SEQUENCE [LARGE SCALE GENOMIC DNA]</scope>
    <source>
        <strain evidence="6">cv. Fuchu</strain>
    </source>
</reference>
<evidence type="ECO:0000256" key="2">
    <source>
        <dbReference type="ARBA" id="ARBA00022737"/>
    </source>
</evidence>
<accession>A0A7J0EHC4</accession>
<dbReference type="GO" id="GO:0005509">
    <property type="term" value="F:calcium ion binding"/>
    <property type="evidence" value="ECO:0007669"/>
    <property type="project" value="InterPro"/>
</dbReference>
<feature type="domain" description="EF-hand" evidence="4">
    <location>
        <begin position="4"/>
        <end position="39"/>
    </location>
</feature>
<sequence>MSPLNTNDLHRIFEKIDQNGDGFVSLDELKRVLERIGVQTSLDELELLVGKSSLDLLDFVCFYDTIMKANLGDQRGPSKEVGNDMESDLTQAFKVYDLNGDGVISCEEIQNVLSQLGMWNEHKGRNCKSMIDLYDTNSDGVLDFEEFKKMVVNNS</sequence>
<evidence type="ECO:0000259" key="4">
    <source>
        <dbReference type="PROSITE" id="PS50222"/>
    </source>
</evidence>
<dbReference type="PROSITE" id="PS00018">
    <property type="entry name" value="EF_HAND_1"/>
    <property type="match status" value="3"/>
</dbReference>
<dbReference type="SUPFAM" id="SSF47473">
    <property type="entry name" value="EF-hand"/>
    <property type="match status" value="1"/>
</dbReference>
<dbReference type="FunFam" id="1.10.238.10:FF:000003">
    <property type="entry name" value="Calmodulin A"/>
    <property type="match status" value="1"/>
</dbReference>
<dbReference type="PANTHER" id="PTHR10891">
    <property type="entry name" value="EF-HAND CALCIUM-BINDING DOMAIN CONTAINING PROTEIN"/>
    <property type="match status" value="1"/>
</dbReference>
<dbReference type="Pfam" id="PF13499">
    <property type="entry name" value="EF-hand_7"/>
    <property type="match status" value="2"/>
</dbReference>
<dbReference type="PROSITE" id="PS50222">
    <property type="entry name" value="EF_HAND_2"/>
    <property type="match status" value="3"/>
</dbReference>
<organism evidence="5 6">
    <name type="scientific">Actinidia rufa</name>
    <dbReference type="NCBI Taxonomy" id="165716"/>
    <lineage>
        <taxon>Eukaryota</taxon>
        <taxon>Viridiplantae</taxon>
        <taxon>Streptophyta</taxon>
        <taxon>Embryophyta</taxon>
        <taxon>Tracheophyta</taxon>
        <taxon>Spermatophyta</taxon>
        <taxon>Magnoliopsida</taxon>
        <taxon>eudicotyledons</taxon>
        <taxon>Gunneridae</taxon>
        <taxon>Pentapetalae</taxon>
        <taxon>asterids</taxon>
        <taxon>Ericales</taxon>
        <taxon>Actinidiaceae</taxon>
        <taxon>Actinidia</taxon>
    </lineage>
</organism>